<keyword evidence="1 3" id="KW-0378">Hydrolase</keyword>
<dbReference type="Gene3D" id="3.40.50.1820">
    <property type="entry name" value="alpha/beta hydrolase"/>
    <property type="match status" value="1"/>
</dbReference>
<organism evidence="3 4">
    <name type="scientific">Pandoraea horticolens</name>
    <dbReference type="NCBI Taxonomy" id="2508298"/>
    <lineage>
        <taxon>Bacteria</taxon>
        <taxon>Pseudomonadati</taxon>
        <taxon>Pseudomonadota</taxon>
        <taxon>Betaproteobacteria</taxon>
        <taxon>Burkholderiales</taxon>
        <taxon>Burkholderiaceae</taxon>
        <taxon>Pandoraea</taxon>
    </lineage>
</organism>
<dbReference type="EMBL" id="CABPSM010000023">
    <property type="protein sequence ID" value="VVE55062.1"/>
    <property type="molecule type" value="Genomic_DNA"/>
</dbReference>
<sequence length="260" mass="28454">MTASSIPATLGFSVFGTGPEPVLVLHDWLGDQSNYDTLLPHLDGAAFTYAFVDLRGYGHSKHLRGDYTIDEIAIDCLGVADALGWSRFHVIGHSMTGMATQRLAADAPSRIKSAVAVCPISAAGNRLSTEATAFFALTCENDDAFRRLVKFVTAGAPDDWVDAKLRRNREEVAVECRRRYLDMMTTTDFSDEVHGLTTPWLVIVGDRDAGLDAEAMKATFLAWHPNAQLAEMKDCGHYPMQTIAPAFASLVETFLRTHAD</sequence>
<gene>
    <name evidence="3" type="ORF">PHO31112_04975</name>
</gene>
<keyword evidence="4" id="KW-1185">Reference proteome</keyword>
<protein>
    <submittedName>
        <fullName evidence="3">Alpha/beta hydrolase</fullName>
    </submittedName>
</protein>
<dbReference type="InterPro" id="IPR050266">
    <property type="entry name" value="AB_hydrolase_sf"/>
</dbReference>
<evidence type="ECO:0000259" key="2">
    <source>
        <dbReference type="Pfam" id="PF00561"/>
    </source>
</evidence>
<dbReference type="Pfam" id="PF00561">
    <property type="entry name" value="Abhydrolase_1"/>
    <property type="match status" value="1"/>
</dbReference>
<dbReference type="SUPFAM" id="SSF53474">
    <property type="entry name" value="alpha/beta-Hydrolases"/>
    <property type="match status" value="1"/>
</dbReference>
<dbReference type="Proteomes" id="UP000343317">
    <property type="component" value="Unassembled WGS sequence"/>
</dbReference>
<dbReference type="PANTHER" id="PTHR43798">
    <property type="entry name" value="MONOACYLGLYCEROL LIPASE"/>
    <property type="match status" value="1"/>
</dbReference>
<dbReference type="InterPro" id="IPR029058">
    <property type="entry name" value="AB_hydrolase_fold"/>
</dbReference>
<dbReference type="InterPro" id="IPR000073">
    <property type="entry name" value="AB_hydrolase_1"/>
</dbReference>
<accession>A0A5E4Z2W8</accession>
<dbReference type="GO" id="GO:0016020">
    <property type="term" value="C:membrane"/>
    <property type="evidence" value="ECO:0007669"/>
    <property type="project" value="TreeGrafter"/>
</dbReference>
<dbReference type="PANTHER" id="PTHR43798:SF31">
    <property type="entry name" value="AB HYDROLASE SUPERFAMILY PROTEIN YCLE"/>
    <property type="match status" value="1"/>
</dbReference>
<evidence type="ECO:0000313" key="4">
    <source>
        <dbReference type="Proteomes" id="UP000343317"/>
    </source>
</evidence>
<reference evidence="3 4" key="1">
    <citation type="submission" date="2019-08" db="EMBL/GenBank/DDBJ databases">
        <authorList>
            <person name="Peeters C."/>
        </authorList>
    </citation>
    <scope>NUCLEOTIDE SEQUENCE [LARGE SCALE GENOMIC DNA]</scope>
    <source>
        <strain evidence="3 4">LMG 31112</strain>
    </source>
</reference>
<dbReference type="RefSeq" id="WP_150624010.1">
    <property type="nucleotide sequence ID" value="NZ_CABPSM010000023.1"/>
</dbReference>
<evidence type="ECO:0000313" key="3">
    <source>
        <dbReference type="EMBL" id="VVE55062.1"/>
    </source>
</evidence>
<proteinExistence type="predicted"/>
<evidence type="ECO:0000256" key="1">
    <source>
        <dbReference type="ARBA" id="ARBA00022801"/>
    </source>
</evidence>
<name>A0A5E4Z2W8_9BURK</name>
<dbReference type="AlphaFoldDB" id="A0A5E4Z2W8"/>
<feature type="domain" description="AB hydrolase-1" evidence="2">
    <location>
        <begin position="21"/>
        <end position="119"/>
    </location>
</feature>
<dbReference type="GO" id="GO:0016787">
    <property type="term" value="F:hydrolase activity"/>
    <property type="evidence" value="ECO:0007669"/>
    <property type="project" value="UniProtKB-KW"/>
</dbReference>